<dbReference type="AlphaFoldDB" id="A0A0U1KZ75"/>
<dbReference type="Pfam" id="PF05698">
    <property type="entry name" value="Trigger_C"/>
    <property type="match status" value="1"/>
</dbReference>
<dbReference type="Pfam" id="PF00254">
    <property type="entry name" value="FKBP_C"/>
    <property type="match status" value="1"/>
</dbReference>
<dbReference type="Gene3D" id="3.10.50.40">
    <property type="match status" value="1"/>
</dbReference>
<dbReference type="SUPFAM" id="SSF109998">
    <property type="entry name" value="Triger factor/SurA peptide-binding domain-like"/>
    <property type="match status" value="1"/>
</dbReference>
<dbReference type="PROSITE" id="PS50059">
    <property type="entry name" value="FKBP_PPIASE"/>
    <property type="match status" value="1"/>
</dbReference>
<dbReference type="InterPro" id="IPR046357">
    <property type="entry name" value="PPIase_dom_sf"/>
</dbReference>
<dbReference type="GO" id="GO:0015031">
    <property type="term" value="P:protein transport"/>
    <property type="evidence" value="ECO:0007669"/>
    <property type="project" value="UniProtKB-UniRule"/>
</dbReference>
<evidence type="ECO:0000256" key="13">
    <source>
        <dbReference type="PROSITE-ProRule" id="PRU00277"/>
    </source>
</evidence>
<dbReference type="GO" id="GO:0043335">
    <property type="term" value="P:protein unfolding"/>
    <property type="evidence" value="ECO:0007669"/>
    <property type="project" value="TreeGrafter"/>
</dbReference>
<evidence type="ECO:0000256" key="9">
    <source>
        <dbReference type="ARBA" id="ARBA00023306"/>
    </source>
</evidence>
<dbReference type="InterPro" id="IPR037041">
    <property type="entry name" value="Trigger_fac_C_sf"/>
</dbReference>
<dbReference type="EMBL" id="CTRP01000010">
    <property type="protein sequence ID" value="CQR72439.1"/>
    <property type="molecule type" value="Genomic_DNA"/>
</dbReference>
<dbReference type="FunFam" id="3.10.50.40:FF:000001">
    <property type="entry name" value="Trigger factor"/>
    <property type="match status" value="1"/>
</dbReference>
<keyword evidence="12" id="KW-0963">Cytoplasm</keyword>
<dbReference type="GO" id="GO:0051083">
    <property type="term" value="P:'de novo' cotranslational protein folding"/>
    <property type="evidence" value="ECO:0007669"/>
    <property type="project" value="TreeGrafter"/>
</dbReference>
<name>A0A0U1KZ75_9FIRM</name>
<dbReference type="InterPro" id="IPR027304">
    <property type="entry name" value="Trigger_fact/SurA_dom_sf"/>
</dbReference>
<dbReference type="GO" id="GO:0005737">
    <property type="term" value="C:cytoplasm"/>
    <property type="evidence" value="ECO:0007669"/>
    <property type="project" value="UniProtKB-SubCell"/>
</dbReference>
<reference evidence="17" key="1">
    <citation type="submission" date="2015-03" db="EMBL/GenBank/DDBJ databases">
        <authorList>
            <person name="Nijsse Bart"/>
        </authorList>
    </citation>
    <scope>NUCLEOTIDE SEQUENCE [LARGE SCALE GENOMIC DNA]</scope>
</reference>
<evidence type="ECO:0000256" key="12">
    <source>
        <dbReference type="HAMAP-Rule" id="MF_00303"/>
    </source>
</evidence>
<evidence type="ECO:0000256" key="14">
    <source>
        <dbReference type="RuleBase" id="RU003914"/>
    </source>
</evidence>
<dbReference type="EC" id="5.2.1.8" evidence="3 12"/>
<evidence type="ECO:0000259" key="15">
    <source>
        <dbReference type="PROSITE" id="PS50059"/>
    </source>
</evidence>
<comment type="subcellular location">
    <subcellularLocation>
        <location evidence="12">Cytoplasm</location>
    </subcellularLocation>
    <text evidence="12">About half TF is bound to the ribosome near the polypeptide exit tunnel while the other half is free in the cytoplasm.</text>
</comment>
<dbReference type="PANTHER" id="PTHR30560:SF3">
    <property type="entry name" value="TRIGGER FACTOR-LIKE PROTEIN TIG, CHLOROPLASTIC"/>
    <property type="match status" value="1"/>
</dbReference>
<keyword evidence="5 12" id="KW-0132">Cell division</keyword>
<dbReference type="InterPro" id="IPR008880">
    <property type="entry name" value="Trigger_fac_C"/>
</dbReference>
<comment type="similarity">
    <text evidence="2 12 14">Belongs to the FKBP-type PPIase family. Tig subfamily.</text>
</comment>
<dbReference type="Pfam" id="PF05697">
    <property type="entry name" value="Trigger_N"/>
    <property type="match status" value="1"/>
</dbReference>
<evidence type="ECO:0000256" key="4">
    <source>
        <dbReference type="ARBA" id="ARBA00016902"/>
    </source>
</evidence>
<keyword evidence="6 12" id="KW-0697">Rotamase</keyword>
<keyword evidence="17" id="KW-1185">Reference proteome</keyword>
<evidence type="ECO:0000256" key="5">
    <source>
        <dbReference type="ARBA" id="ARBA00022618"/>
    </source>
</evidence>
<keyword evidence="7 12" id="KW-0143">Chaperone</keyword>
<comment type="catalytic activity">
    <reaction evidence="1 12 13">
        <text>[protein]-peptidylproline (omega=180) = [protein]-peptidylproline (omega=0)</text>
        <dbReference type="Rhea" id="RHEA:16237"/>
        <dbReference type="Rhea" id="RHEA-COMP:10747"/>
        <dbReference type="Rhea" id="RHEA-COMP:10748"/>
        <dbReference type="ChEBI" id="CHEBI:83833"/>
        <dbReference type="ChEBI" id="CHEBI:83834"/>
        <dbReference type="EC" id="5.2.1.8"/>
    </reaction>
</comment>
<dbReference type="PIRSF" id="PIRSF003095">
    <property type="entry name" value="Trigger_factor"/>
    <property type="match status" value="1"/>
</dbReference>
<evidence type="ECO:0000256" key="11">
    <source>
        <dbReference type="ARBA" id="ARBA00029986"/>
    </source>
</evidence>
<dbReference type="SUPFAM" id="SSF102735">
    <property type="entry name" value="Trigger factor ribosome-binding domain"/>
    <property type="match status" value="1"/>
</dbReference>
<keyword evidence="8 12" id="KW-0413">Isomerase</keyword>
<dbReference type="Gene3D" id="1.10.3120.10">
    <property type="entry name" value="Trigger factor, C-terminal domain"/>
    <property type="match status" value="1"/>
</dbReference>
<comment type="function">
    <text evidence="10 12">Involved in protein export. Acts as a chaperone by maintaining the newly synthesized protein in an open conformation. Functions as a peptidyl-prolyl cis-trans isomerase.</text>
</comment>
<dbReference type="RefSeq" id="WP_021167153.1">
    <property type="nucleotide sequence ID" value="NZ_CTRP01000010.1"/>
</dbReference>
<dbReference type="NCBIfam" id="TIGR00115">
    <property type="entry name" value="tig"/>
    <property type="match status" value="1"/>
</dbReference>
<dbReference type="InterPro" id="IPR036611">
    <property type="entry name" value="Trigger_fac_ribosome-bd_sf"/>
</dbReference>
<dbReference type="GO" id="GO:0044183">
    <property type="term" value="F:protein folding chaperone"/>
    <property type="evidence" value="ECO:0007669"/>
    <property type="project" value="TreeGrafter"/>
</dbReference>
<dbReference type="GO" id="GO:0003755">
    <property type="term" value="F:peptidyl-prolyl cis-trans isomerase activity"/>
    <property type="evidence" value="ECO:0007669"/>
    <property type="project" value="UniProtKB-UniRule"/>
</dbReference>
<evidence type="ECO:0000256" key="2">
    <source>
        <dbReference type="ARBA" id="ARBA00005464"/>
    </source>
</evidence>
<dbReference type="InterPro" id="IPR001179">
    <property type="entry name" value="PPIase_FKBP_dom"/>
</dbReference>
<keyword evidence="9 12" id="KW-0131">Cell cycle</keyword>
<accession>A0A0U1KZ75</accession>
<evidence type="ECO:0000256" key="1">
    <source>
        <dbReference type="ARBA" id="ARBA00000971"/>
    </source>
</evidence>
<dbReference type="HAMAP" id="MF_00303">
    <property type="entry name" value="Trigger_factor_Tig"/>
    <property type="match status" value="1"/>
</dbReference>
<evidence type="ECO:0000256" key="7">
    <source>
        <dbReference type="ARBA" id="ARBA00023186"/>
    </source>
</evidence>
<dbReference type="PANTHER" id="PTHR30560">
    <property type="entry name" value="TRIGGER FACTOR CHAPERONE AND PEPTIDYL-PROLYL CIS/TRANS ISOMERASE"/>
    <property type="match status" value="1"/>
</dbReference>
<comment type="domain">
    <text evidence="12">Consists of 3 domains; the N-terminus binds the ribosome, the middle domain has PPIase activity, while the C-terminus has intrinsic chaperone activity on its own.</text>
</comment>
<dbReference type="Proteomes" id="UP000049855">
    <property type="component" value="Unassembled WGS sequence"/>
</dbReference>
<evidence type="ECO:0000256" key="3">
    <source>
        <dbReference type="ARBA" id="ARBA00013194"/>
    </source>
</evidence>
<gene>
    <name evidence="12" type="primary">tig</name>
    <name evidence="16" type="ORF">SpAn4DRAFT_2899</name>
</gene>
<evidence type="ECO:0000256" key="6">
    <source>
        <dbReference type="ARBA" id="ARBA00023110"/>
    </source>
</evidence>
<evidence type="ECO:0000313" key="16">
    <source>
        <dbReference type="EMBL" id="CQR72439.1"/>
    </source>
</evidence>
<organism evidence="16 17">
    <name type="scientific">Sporomusa ovata</name>
    <dbReference type="NCBI Taxonomy" id="2378"/>
    <lineage>
        <taxon>Bacteria</taxon>
        <taxon>Bacillati</taxon>
        <taxon>Bacillota</taxon>
        <taxon>Negativicutes</taxon>
        <taxon>Selenomonadales</taxon>
        <taxon>Sporomusaceae</taxon>
        <taxon>Sporomusa</taxon>
    </lineage>
</organism>
<evidence type="ECO:0000313" key="17">
    <source>
        <dbReference type="Proteomes" id="UP000049855"/>
    </source>
</evidence>
<dbReference type="GO" id="GO:0051301">
    <property type="term" value="P:cell division"/>
    <property type="evidence" value="ECO:0007669"/>
    <property type="project" value="UniProtKB-KW"/>
</dbReference>
<proteinExistence type="inferred from homology"/>
<protein>
    <recommendedName>
        <fullName evidence="4 12">Trigger factor</fullName>
        <shortName evidence="12">TF</shortName>
        <ecNumber evidence="3 12">5.2.1.8</ecNumber>
    </recommendedName>
    <alternativeName>
        <fullName evidence="11 12">PPIase</fullName>
    </alternativeName>
</protein>
<evidence type="ECO:0000256" key="10">
    <source>
        <dbReference type="ARBA" id="ARBA00024849"/>
    </source>
</evidence>
<dbReference type="SUPFAM" id="SSF54534">
    <property type="entry name" value="FKBP-like"/>
    <property type="match status" value="1"/>
</dbReference>
<sequence>MKVTAERIDNHKTMLNLEIPQTEVAKALEKAYRKLANQVNIPGFRKGKAPRKVIEARIGKEALLDEAFEILAPEAFAKALKEQDIDPVGRPEIEVVTLAEDQPLVFKATVVKMPEVTLGQYKELAVEKTIAEITDAEVDSELEKTRNRNAKMVVIEDAELKQGDLAIIDFKGFVDGVAFEGGEGKSYPLEIGSGSFIPGFEDQLIGAKSGEEKEVNVSFPAEYFVAELAGKAAVFNVKINDVKRKEIPELDDDFAKETSEFDTLAELKTDIKNKLEQAASAKAEHDFRTAAIKLAVDNAEVDVPDVMIENQIDNMIQDFDINLQQRGMKIDKYLEYTKMDMAALRTNYRNSAQYNVKTDLVLEAIVKAEEFTATPEEMQQEIETMAANYQTTAEEIVKVIRETNRFQALQDSVLRKKAVEFIIDNVAKK</sequence>
<evidence type="ECO:0000256" key="8">
    <source>
        <dbReference type="ARBA" id="ARBA00023235"/>
    </source>
</evidence>
<dbReference type="Gene3D" id="3.30.70.1050">
    <property type="entry name" value="Trigger factor ribosome-binding domain"/>
    <property type="match status" value="1"/>
</dbReference>
<feature type="domain" description="PPIase FKBP-type" evidence="15">
    <location>
        <begin position="163"/>
        <end position="223"/>
    </location>
</feature>
<dbReference type="InterPro" id="IPR008881">
    <property type="entry name" value="Trigger_fac_ribosome-bd_bac"/>
</dbReference>
<dbReference type="InterPro" id="IPR005215">
    <property type="entry name" value="Trig_fac"/>
</dbReference>
<dbReference type="GO" id="GO:0043022">
    <property type="term" value="F:ribosome binding"/>
    <property type="evidence" value="ECO:0007669"/>
    <property type="project" value="TreeGrafter"/>
</dbReference>